<evidence type="ECO:0000256" key="6">
    <source>
        <dbReference type="ARBA" id="ARBA00023180"/>
    </source>
</evidence>
<feature type="domain" description="SSD" evidence="8">
    <location>
        <begin position="247"/>
        <end position="321"/>
    </location>
</feature>
<keyword evidence="6" id="KW-0325">Glycoprotein</keyword>
<evidence type="ECO:0000256" key="2">
    <source>
        <dbReference type="ARBA" id="ARBA00005585"/>
    </source>
</evidence>
<reference evidence="9" key="5">
    <citation type="submission" date="2025-09" db="UniProtKB">
        <authorList>
            <consortium name="Ensembl"/>
        </authorList>
    </citation>
    <scope>IDENTIFICATION</scope>
</reference>
<reference evidence="10" key="1">
    <citation type="journal article" date="2006" name="Science">
        <title>Ancient noncoding elements conserved in the human genome.</title>
        <authorList>
            <person name="Venkatesh B."/>
            <person name="Kirkness E.F."/>
            <person name="Loh Y.H."/>
            <person name="Halpern A.L."/>
            <person name="Lee A.P."/>
            <person name="Johnson J."/>
            <person name="Dandona N."/>
            <person name="Viswanathan L.D."/>
            <person name="Tay A."/>
            <person name="Venter J.C."/>
            <person name="Strausberg R.L."/>
            <person name="Brenner S."/>
        </authorList>
    </citation>
    <scope>NUCLEOTIDE SEQUENCE [LARGE SCALE GENOMIC DNA]</scope>
</reference>
<dbReference type="STRING" id="7868.ENSCMIP00000004083"/>
<dbReference type="OMA" id="WPLGEDN"/>
<protein>
    <recommendedName>
        <fullName evidence="8">SSD domain-containing protein</fullName>
    </recommendedName>
</protein>
<comment type="subcellular location">
    <subcellularLocation>
        <location evidence="1">Membrane</location>
        <topology evidence="1">Multi-pass membrane protein</topology>
    </subcellularLocation>
</comment>
<evidence type="ECO:0000256" key="5">
    <source>
        <dbReference type="ARBA" id="ARBA00023136"/>
    </source>
</evidence>
<reference evidence="10" key="3">
    <citation type="journal article" date="2014" name="Nature">
        <title>Elephant shark genome provides unique insights into gnathostome evolution.</title>
        <authorList>
            <consortium name="International Elephant Shark Genome Sequencing Consortium"/>
            <person name="Venkatesh B."/>
            <person name="Lee A.P."/>
            <person name="Ravi V."/>
            <person name="Maurya A.K."/>
            <person name="Lian M.M."/>
            <person name="Swann J.B."/>
            <person name="Ohta Y."/>
            <person name="Flajnik M.F."/>
            <person name="Sutoh Y."/>
            <person name="Kasahara M."/>
            <person name="Hoon S."/>
            <person name="Gangu V."/>
            <person name="Roy S.W."/>
            <person name="Irimia M."/>
            <person name="Korzh V."/>
            <person name="Kondrychyn I."/>
            <person name="Lim Z.W."/>
            <person name="Tay B.H."/>
            <person name="Tohari S."/>
            <person name="Kong K.W."/>
            <person name="Ho S."/>
            <person name="Lorente-Galdos B."/>
            <person name="Quilez J."/>
            <person name="Marques-Bonet T."/>
            <person name="Raney B.J."/>
            <person name="Ingham P.W."/>
            <person name="Tay A."/>
            <person name="Hillier L.W."/>
            <person name="Minx P."/>
            <person name="Boehm T."/>
            <person name="Wilson R.K."/>
            <person name="Brenner S."/>
            <person name="Warren W.C."/>
        </authorList>
    </citation>
    <scope>NUCLEOTIDE SEQUENCE [LARGE SCALE GENOMIC DNA]</scope>
</reference>
<reference evidence="10" key="2">
    <citation type="journal article" date="2007" name="PLoS Biol.">
        <title>Survey sequencing and comparative analysis of the elephant shark (Callorhinchus milii) genome.</title>
        <authorList>
            <person name="Venkatesh B."/>
            <person name="Kirkness E.F."/>
            <person name="Loh Y.H."/>
            <person name="Halpern A.L."/>
            <person name="Lee A.P."/>
            <person name="Johnson J."/>
            <person name="Dandona N."/>
            <person name="Viswanathan L.D."/>
            <person name="Tay A."/>
            <person name="Venter J.C."/>
            <person name="Strausberg R.L."/>
            <person name="Brenner S."/>
        </authorList>
    </citation>
    <scope>NUCLEOTIDE SEQUENCE [LARGE SCALE GENOMIC DNA]</scope>
</reference>
<evidence type="ECO:0000256" key="7">
    <source>
        <dbReference type="SAM" id="Phobius"/>
    </source>
</evidence>
<keyword evidence="5 7" id="KW-0472">Membrane</keyword>
<keyword evidence="10" id="KW-1185">Reference proteome</keyword>
<feature type="transmembrane region" description="Helical" evidence="7">
    <location>
        <begin position="247"/>
        <end position="264"/>
    </location>
</feature>
<evidence type="ECO:0000256" key="1">
    <source>
        <dbReference type="ARBA" id="ARBA00004141"/>
    </source>
</evidence>
<organism evidence="9 10">
    <name type="scientific">Callorhinchus milii</name>
    <name type="common">Ghost shark</name>
    <dbReference type="NCBI Taxonomy" id="7868"/>
    <lineage>
        <taxon>Eukaryota</taxon>
        <taxon>Metazoa</taxon>
        <taxon>Chordata</taxon>
        <taxon>Craniata</taxon>
        <taxon>Vertebrata</taxon>
        <taxon>Chondrichthyes</taxon>
        <taxon>Holocephali</taxon>
        <taxon>Chimaeriformes</taxon>
        <taxon>Callorhinchidae</taxon>
        <taxon>Callorhinchus</taxon>
    </lineage>
</organism>
<dbReference type="GeneTree" id="ENSGT00940000158727"/>
<name>A0A4W3GK58_CALMI</name>
<dbReference type="InterPro" id="IPR000731">
    <property type="entry name" value="SSD"/>
</dbReference>
<dbReference type="Pfam" id="PF02460">
    <property type="entry name" value="Patched"/>
    <property type="match status" value="1"/>
</dbReference>
<evidence type="ECO:0000313" key="9">
    <source>
        <dbReference type="Ensembl" id="ENSCMIP00000004083.1"/>
    </source>
</evidence>
<dbReference type="PANTHER" id="PTHR10796">
    <property type="entry name" value="PATCHED-RELATED"/>
    <property type="match status" value="1"/>
</dbReference>
<sequence length="364" mass="40562">PSPPELPHTHVNPPLTMARCHTDCLEKPLCKVFGKLGALVGRYPWWFLVIPLIISVALEEQFTPIHGQAKSEREFIMKHFPTHDSLPFSAPRLYTEGTFASFIAVAKGGSVLTEAAFKEILRLDGEVKGFVVDKNNYSSLCAKAGDSCFSNVILDCIQYDAGQVESFKFTYPVQNSTECSGFIGLSVGGVKLEGNYIKTASAVRLDYYLRDDDAAENVVYERWLKKFVSYYTSVSRQTEFEGSTKEIVPLFSITYFLSIFFSIVSCTRLDPIRNKFWVAALGVISAGLAVLTGFGLLLFCGVSFAINTANAPFLILGQNISCFLTPHTSVYRAVHRNQVVSRLAICFSRGNNPFKYQMKNIIIW</sequence>
<reference evidence="9" key="4">
    <citation type="submission" date="2025-08" db="UniProtKB">
        <authorList>
            <consortium name="Ensembl"/>
        </authorList>
    </citation>
    <scope>IDENTIFICATION</scope>
</reference>
<evidence type="ECO:0000313" key="10">
    <source>
        <dbReference type="Proteomes" id="UP000314986"/>
    </source>
</evidence>
<proteinExistence type="inferred from homology"/>
<dbReference type="PANTHER" id="PTHR10796:SF60">
    <property type="entry name" value="PATCHED DOMAIN-CONTAINING PROTEIN 3"/>
    <property type="match status" value="1"/>
</dbReference>
<feature type="transmembrane region" description="Helical" evidence="7">
    <location>
        <begin position="276"/>
        <end position="306"/>
    </location>
</feature>
<keyword evidence="3 7" id="KW-0812">Transmembrane</keyword>
<keyword evidence="4 7" id="KW-1133">Transmembrane helix</keyword>
<dbReference type="GO" id="GO:0016020">
    <property type="term" value="C:membrane"/>
    <property type="evidence" value="ECO:0007669"/>
    <property type="project" value="UniProtKB-SubCell"/>
</dbReference>
<accession>A0A4W3GK58</accession>
<dbReference type="InParanoid" id="A0A4W3GK58"/>
<dbReference type="Proteomes" id="UP000314986">
    <property type="component" value="Unassembled WGS sequence"/>
</dbReference>
<dbReference type="PROSITE" id="PS50156">
    <property type="entry name" value="SSD"/>
    <property type="match status" value="1"/>
</dbReference>
<evidence type="ECO:0000256" key="4">
    <source>
        <dbReference type="ARBA" id="ARBA00022989"/>
    </source>
</evidence>
<dbReference type="InterPro" id="IPR003392">
    <property type="entry name" value="PTHD_SSD"/>
</dbReference>
<evidence type="ECO:0000256" key="3">
    <source>
        <dbReference type="ARBA" id="ARBA00022692"/>
    </source>
</evidence>
<evidence type="ECO:0000259" key="8">
    <source>
        <dbReference type="PROSITE" id="PS50156"/>
    </source>
</evidence>
<comment type="similarity">
    <text evidence="2">Belongs to the patched family.</text>
</comment>
<dbReference type="AlphaFoldDB" id="A0A4W3GK58"/>
<dbReference type="InterPro" id="IPR051697">
    <property type="entry name" value="Patched_domain-protein"/>
</dbReference>
<dbReference type="Ensembl" id="ENSCMIT00000004235.1">
    <property type="protein sequence ID" value="ENSCMIP00000004083.1"/>
    <property type="gene ID" value="ENSCMIG00000002456.1"/>
</dbReference>